<sequence length="168" mass="17776">MRALSPGFLPQILLGTPIPPCAAGRHSTHRLHTDGDYSSQHAMPTIPRVAVAALLRGKCSPAGAALWFEERRWFSLAGETADWQGLTDGPTNRKADLHALGFGLVLLAAVLPLELSSSEGRATASSSSEVRIAWYGIATLTSALLLAEAPPLELGTWPTAAALWLPGF</sequence>
<dbReference type="EMBL" id="KB530023">
    <property type="protein sequence ID" value="EMP35042.1"/>
    <property type="molecule type" value="Genomic_DNA"/>
</dbReference>
<gene>
    <name evidence="1" type="ORF">UY3_07800</name>
</gene>
<name>M7C3L5_CHEMY</name>
<reference evidence="2" key="1">
    <citation type="journal article" date="2013" name="Nat. Genet.">
        <title>The draft genomes of soft-shell turtle and green sea turtle yield insights into the development and evolution of the turtle-specific body plan.</title>
        <authorList>
            <person name="Wang Z."/>
            <person name="Pascual-Anaya J."/>
            <person name="Zadissa A."/>
            <person name="Li W."/>
            <person name="Niimura Y."/>
            <person name="Huang Z."/>
            <person name="Li C."/>
            <person name="White S."/>
            <person name="Xiong Z."/>
            <person name="Fang D."/>
            <person name="Wang B."/>
            <person name="Ming Y."/>
            <person name="Chen Y."/>
            <person name="Zheng Y."/>
            <person name="Kuraku S."/>
            <person name="Pignatelli M."/>
            <person name="Herrero J."/>
            <person name="Beal K."/>
            <person name="Nozawa M."/>
            <person name="Li Q."/>
            <person name="Wang J."/>
            <person name="Zhang H."/>
            <person name="Yu L."/>
            <person name="Shigenobu S."/>
            <person name="Wang J."/>
            <person name="Liu J."/>
            <person name="Flicek P."/>
            <person name="Searle S."/>
            <person name="Wang J."/>
            <person name="Kuratani S."/>
            <person name="Yin Y."/>
            <person name="Aken B."/>
            <person name="Zhang G."/>
            <person name="Irie N."/>
        </authorList>
    </citation>
    <scope>NUCLEOTIDE SEQUENCE [LARGE SCALE GENOMIC DNA]</scope>
</reference>
<protein>
    <submittedName>
        <fullName evidence="1">Uncharacterized protein</fullName>
    </submittedName>
</protein>
<keyword evidence="2" id="KW-1185">Reference proteome</keyword>
<proteinExistence type="predicted"/>
<evidence type="ECO:0000313" key="1">
    <source>
        <dbReference type="EMBL" id="EMP35042.1"/>
    </source>
</evidence>
<accession>M7C3L5</accession>
<evidence type="ECO:0000313" key="2">
    <source>
        <dbReference type="Proteomes" id="UP000031443"/>
    </source>
</evidence>
<dbReference type="Proteomes" id="UP000031443">
    <property type="component" value="Unassembled WGS sequence"/>
</dbReference>
<organism evidence="1 2">
    <name type="scientific">Chelonia mydas</name>
    <name type="common">Green sea-turtle</name>
    <name type="synonym">Chelonia agassizi</name>
    <dbReference type="NCBI Taxonomy" id="8469"/>
    <lineage>
        <taxon>Eukaryota</taxon>
        <taxon>Metazoa</taxon>
        <taxon>Chordata</taxon>
        <taxon>Craniata</taxon>
        <taxon>Vertebrata</taxon>
        <taxon>Euteleostomi</taxon>
        <taxon>Archelosauria</taxon>
        <taxon>Testudinata</taxon>
        <taxon>Testudines</taxon>
        <taxon>Cryptodira</taxon>
        <taxon>Durocryptodira</taxon>
        <taxon>Americhelydia</taxon>
        <taxon>Chelonioidea</taxon>
        <taxon>Cheloniidae</taxon>
        <taxon>Chelonia</taxon>
    </lineage>
</organism>
<dbReference type="AlphaFoldDB" id="M7C3L5"/>